<evidence type="ECO:0000313" key="4">
    <source>
        <dbReference type="Proteomes" id="UP000017819"/>
    </source>
</evidence>
<keyword evidence="4" id="KW-1185">Reference proteome</keyword>
<accession>V4TKN9</accession>
<feature type="compositionally biased region" description="Polar residues" evidence="1">
    <location>
        <begin position="34"/>
        <end position="51"/>
    </location>
</feature>
<keyword evidence="2" id="KW-0732">Signal</keyword>
<comment type="caution">
    <text evidence="3">The sequence shown here is derived from an EMBL/GenBank/DDBJ whole genome shotgun (WGS) entry which is preliminary data.</text>
</comment>
<feature type="chain" id="PRO_5004727752" evidence="2">
    <location>
        <begin position="21"/>
        <end position="51"/>
    </location>
</feature>
<organism evidence="3 4">
    <name type="scientific">Lutibaculum baratangense AMV1</name>
    <dbReference type="NCBI Taxonomy" id="631454"/>
    <lineage>
        <taxon>Bacteria</taxon>
        <taxon>Pseudomonadati</taxon>
        <taxon>Pseudomonadota</taxon>
        <taxon>Alphaproteobacteria</taxon>
        <taxon>Hyphomicrobiales</taxon>
        <taxon>Tepidamorphaceae</taxon>
        <taxon>Lutibaculum</taxon>
    </lineage>
</organism>
<evidence type="ECO:0000256" key="1">
    <source>
        <dbReference type="SAM" id="MobiDB-lite"/>
    </source>
</evidence>
<protein>
    <submittedName>
        <fullName evidence="3">Uncharacterized protein</fullName>
    </submittedName>
</protein>
<dbReference type="EMBL" id="AWXZ01000015">
    <property type="protein sequence ID" value="ESR26393.1"/>
    <property type="molecule type" value="Genomic_DNA"/>
</dbReference>
<gene>
    <name evidence="3" type="ORF">N177_0893</name>
</gene>
<feature type="signal peptide" evidence="2">
    <location>
        <begin position="1"/>
        <end position="20"/>
    </location>
</feature>
<dbReference type="RefSeq" id="WP_023431039.1">
    <property type="nucleotide sequence ID" value="NZ_AWXZ01000015.1"/>
</dbReference>
<name>V4TKN9_9HYPH</name>
<evidence type="ECO:0000256" key="2">
    <source>
        <dbReference type="SAM" id="SignalP"/>
    </source>
</evidence>
<evidence type="ECO:0000313" key="3">
    <source>
        <dbReference type="EMBL" id="ESR26393.1"/>
    </source>
</evidence>
<dbReference type="AlphaFoldDB" id="V4TKN9"/>
<feature type="region of interest" description="Disordered" evidence="1">
    <location>
        <begin position="25"/>
        <end position="51"/>
    </location>
</feature>
<sequence length="51" mass="5307">MIRTILAATALVAFAGAASADCYSGHTAQKETKPMTTAQIQSPDAQTPKQN</sequence>
<reference evidence="3 4" key="1">
    <citation type="journal article" date="2014" name="Genome Announc.">
        <title>Draft Genome Sequence of Lutibaculum baratangense Strain AMV1T, Isolated from a Mud Volcano in Andamans, India.</title>
        <authorList>
            <person name="Singh A."/>
            <person name="Sreenivas A."/>
            <person name="Sathyanarayana Reddy G."/>
            <person name="Pinnaka A.K."/>
            <person name="Shivaji S."/>
        </authorList>
    </citation>
    <scope>NUCLEOTIDE SEQUENCE [LARGE SCALE GENOMIC DNA]</scope>
    <source>
        <strain evidence="3 4">AMV1</strain>
    </source>
</reference>
<dbReference type="Proteomes" id="UP000017819">
    <property type="component" value="Unassembled WGS sequence"/>
</dbReference>
<proteinExistence type="predicted"/>